<feature type="transmembrane region" description="Helical" evidence="8">
    <location>
        <begin position="6"/>
        <end position="28"/>
    </location>
</feature>
<dbReference type="RefSeq" id="XP_045951016.1">
    <property type="nucleotide sequence ID" value="XM_046104360.1"/>
</dbReference>
<accession>A0A9P8REN9</accession>
<keyword evidence="4 6" id="KW-0479">Metal-binding</keyword>
<dbReference type="InterPro" id="IPR017972">
    <property type="entry name" value="Cyt_P450_CS"/>
</dbReference>
<evidence type="ECO:0000256" key="3">
    <source>
        <dbReference type="ARBA" id="ARBA00022617"/>
    </source>
</evidence>
<keyword evidence="7" id="KW-0503">Monooxygenase</keyword>
<dbReference type="InterPro" id="IPR050121">
    <property type="entry name" value="Cytochrome_P450_monoxygenase"/>
</dbReference>
<dbReference type="InterPro" id="IPR001128">
    <property type="entry name" value="Cyt_P450"/>
</dbReference>
<comment type="similarity">
    <text evidence="2 7">Belongs to the cytochrome P450 family.</text>
</comment>
<sequence length="482" mass="54707">MEDINTFGLFATLAITVALSYPLYAIYLHPLRDIPGPKLSAISRIPYWLACLRGNQVRYITSLHRNYGSVVRFGPNDLSYADGRAWKDIAGVQKGKSENGKEVKFHAPSANGTPNLVTENDQERHAAIRRVFSPAFSEKALRAQEPMFQKYADLVVKKGRGAGTINMTELLNWATFDIMAELAFGESLGLLERGAYSSWIAIVFKSVKVLPFIQMIEFYPALKKIYDLIEPRSIAAMRLDHFNHTVSRVDKRLKEGSDNPDLWNLVVESNILTLKEMHTNAELFMLAGTETTASLLTGLTYHLIMNPDKRKMLTDEIRKRFNSSRDITFETLAQLDYLNACIREGLRVYPSIPSGIPREIAKGGNRVLGKWIPEGTRVSVHQFATYHSPANFRDPDSFVPERWLGDPEYEGDNRDSHQPFSVGPRNCLGMNLAWHEMRILLGTLLYNFDLESDVGPDWLDQKVYVIWDRKPLLCRLIPAPQT</sequence>
<protein>
    <submittedName>
        <fullName evidence="9">Cytochrome P450</fullName>
    </submittedName>
</protein>
<dbReference type="GO" id="GO:0016705">
    <property type="term" value="F:oxidoreductase activity, acting on paired donors, with incorporation or reduction of molecular oxygen"/>
    <property type="evidence" value="ECO:0007669"/>
    <property type="project" value="InterPro"/>
</dbReference>
<dbReference type="Proteomes" id="UP000758603">
    <property type="component" value="Unassembled WGS sequence"/>
</dbReference>
<evidence type="ECO:0000313" key="10">
    <source>
        <dbReference type="Proteomes" id="UP000758603"/>
    </source>
</evidence>
<dbReference type="GeneID" id="70133251"/>
<dbReference type="InterPro" id="IPR002401">
    <property type="entry name" value="Cyt_P450_E_grp-I"/>
</dbReference>
<dbReference type="SUPFAM" id="SSF48264">
    <property type="entry name" value="Cytochrome P450"/>
    <property type="match status" value="1"/>
</dbReference>
<dbReference type="Pfam" id="PF00067">
    <property type="entry name" value="p450"/>
    <property type="match status" value="1"/>
</dbReference>
<evidence type="ECO:0000313" key="9">
    <source>
        <dbReference type="EMBL" id="KAH6639942.1"/>
    </source>
</evidence>
<keyword evidence="3 6" id="KW-0349">Heme</keyword>
<gene>
    <name evidence="9" type="ORF">BKA67DRAFT_588039</name>
</gene>
<dbReference type="AlphaFoldDB" id="A0A9P8REN9"/>
<evidence type="ECO:0000256" key="7">
    <source>
        <dbReference type="RuleBase" id="RU000461"/>
    </source>
</evidence>
<keyword evidence="5 6" id="KW-0408">Iron</keyword>
<dbReference type="GO" id="GO:0005506">
    <property type="term" value="F:iron ion binding"/>
    <property type="evidence" value="ECO:0007669"/>
    <property type="project" value="InterPro"/>
</dbReference>
<evidence type="ECO:0000256" key="6">
    <source>
        <dbReference type="PIRSR" id="PIRSR602401-1"/>
    </source>
</evidence>
<evidence type="ECO:0000256" key="4">
    <source>
        <dbReference type="ARBA" id="ARBA00022723"/>
    </source>
</evidence>
<dbReference type="Gene3D" id="1.10.630.10">
    <property type="entry name" value="Cytochrome P450"/>
    <property type="match status" value="1"/>
</dbReference>
<keyword evidence="10" id="KW-1185">Reference proteome</keyword>
<keyword evidence="8" id="KW-1133">Transmembrane helix</keyword>
<comment type="caution">
    <text evidence="9">The sequence shown here is derived from an EMBL/GenBank/DDBJ whole genome shotgun (WGS) entry which is preliminary data.</text>
</comment>
<dbReference type="InterPro" id="IPR036396">
    <property type="entry name" value="Cyt_P450_sf"/>
</dbReference>
<dbReference type="GO" id="GO:0004497">
    <property type="term" value="F:monooxygenase activity"/>
    <property type="evidence" value="ECO:0007669"/>
    <property type="project" value="UniProtKB-KW"/>
</dbReference>
<dbReference type="OrthoDB" id="1470350at2759"/>
<dbReference type="CDD" id="cd11058">
    <property type="entry name" value="CYP60B-like"/>
    <property type="match status" value="1"/>
</dbReference>
<reference evidence="9" key="1">
    <citation type="journal article" date="2021" name="Nat. Commun.">
        <title>Genetic determinants of endophytism in the Arabidopsis root mycobiome.</title>
        <authorList>
            <person name="Mesny F."/>
            <person name="Miyauchi S."/>
            <person name="Thiergart T."/>
            <person name="Pickel B."/>
            <person name="Atanasova L."/>
            <person name="Karlsson M."/>
            <person name="Huettel B."/>
            <person name="Barry K.W."/>
            <person name="Haridas S."/>
            <person name="Chen C."/>
            <person name="Bauer D."/>
            <person name="Andreopoulos W."/>
            <person name="Pangilinan J."/>
            <person name="LaButti K."/>
            <person name="Riley R."/>
            <person name="Lipzen A."/>
            <person name="Clum A."/>
            <person name="Drula E."/>
            <person name="Henrissat B."/>
            <person name="Kohler A."/>
            <person name="Grigoriev I.V."/>
            <person name="Martin F.M."/>
            <person name="Hacquard S."/>
        </authorList>
    </citation>
    <scope>NUCLEOTIDE SEQUENCE</scope>
    <source>
        <strain evidence="9">MPI-SDFR-AT-0073</strain>
    </source>
</reference>
<comment type="cofactor">
    <cofactor evidence="1 6">
        <name>heme</name>
        <dbReference type="ChEBI" id="CHEBI:30413"/>
    </cofactor>
</comment>
<keyword evidence="7" id="KW-0560">Oxidoreductase</keyword>
<proteinExistence type="inferred from homology"/>
<evidence type="ECO:0000256" key="2">
    <source>
        <dbReference type="ARBA" id="ARBA00010617"/>
    </source>
</evidence>
<evidence type="ECO:0000256" key="1">
    <source>
        <dbReference type="ARBA" id="ARBA00001971"/>
    </source>
</evidence>
<dbReference type="PRINTS" id="PR00385">
    <property type="entry name" value="P450"/>
</dbReference>
<dbReference type="PROSITE" id="PS00086">
    <property type="entry name" value="CYTOCHROME_P450"/>
    <property type="match status" value="1"/>
</dbReference>
<keyword evidence="8" id="KW-0812">Transmembrane</keyword>
<evidence type="ECO:0000256" key="5">
    <source>
        <dbReference type="ARBA" id="ARBA00023004"/>
    </source>
</evidence>
<dbReference type="GO" id="GO:0020037">
    <property type="term" value="F:heme binding"/>
    <property type="evidence" value="ECO:0007669"/>
    <property type="project" value="InterPro"/>
</dbReference>
<name>A0A9P8REN9_9PEZI</name>
<feature type="binding site" description="axial binding residue" evidence="6">
    <location>
        <position position="427"/>
    </location>
    <ligand>
        <name>heme</name>
        <dbReference type="ChEBI" id="CHEBI:30413"/>
    </ligand>
    <ligandPart>
        <name>Fe</name>
        <dbReference type="ChEBI" id="CHEBI:18248"/>
    </ligandPart>
</feature>
<dbReference type="PANTHER" id="PTHR24305">
    <property type="entry name" value="CYTOCHROME P450"/>
    <property type="match status" value="1"/>
</dbReference>
<dbReference type="PRINTS" id="PR00463">
    <property type="entry name" value="EP450I"/>
</dbReference>
<evidence type="ECO:0000256" key="8">
    <source>
        <dbReference type="SAM" id="Phobius"/>
    </source>
</evidence>
<organism evidence="9 10">
    <name type="scientific">Truncatella angustata</name>
    <dbReference type="NCBI Taxonomy" id="152316"/>
    <lineage>
        <taxon>Eukaryota</taxon>
        <taxon>Fungi</taxon>
        <taxon>Dikarya</taxon>
        <taxon>Ascomycota</taxon>
        <taxon>Pezizomycotina</taxon>
        <taxon>Sordariomycetes</taxon>
        <taxon>Xylariomycetidae</taxon>
        <taxon>Amphisphaeriales</taxon>
        <taxon>Sporocadaceae</taxon>
        <taxon>Truncatella</taxon>
    </lineage>
</organism>
<dbReference type="PANTHER" id="PTHR24305:SF210">
    <property type="entry name" value="CYTOCHROME P450 MONOOXYGENASE ASQL-RELATED"/>
    <property type="match status" value="1"/>
</dbReference>
<dbReference type="EMBL" id="JAGPXC010000014">
    <property type="protein sequence ID" value="KAH6639942.1"/>
    <property type="molecule type" value="Genomic_DNA"/>
</dbReference>
<keyword evidence="8" id="KW-0472">Membrane</keyword>